<evidence type="ECO:0000313" key="3">
    <source>
        <dbReference type="WBParaSite" id="NBR_0000242501-mRNA-1"/>
    </source>
</evidence>
<proteinExistence type="predicted"/>
<name>A0A0N4XIS3_NIPBR</name>
<dbReference type="Proteomes" id="UP000271162">
    <property type="component" value="Unassembled WGS sequence"/>
</dbReference>
<dbReference type="PANTHER" id="PTHR46671:SF7">
    <property type="entry name" value="CORE-2_I-BRANCHING ENZYME"/>
    <property type="match status" value="1"/>
</dbReference>
<accession>A0A0N4XIS3</accession>
<dbReference type="AlphaFoldDB" id="A0A0N4XIS3"/>
<dbReference type="EMBL" id="UYSL01002767">
    <property type="protein sequence ID" value="VDL66015.1"/>
    <property type="molecule type" value="Genomic_DNA"/>
</dbReference>
<dbReference type="STRING" id="27835.A0A0N4XIS3"/>
<dbReference type="WBParaSite" id="NBR_0000242501-mRNA-1">
    <property type="protein sequence ID" value="NBR_0000242501-mRNA-1"/>
    <property type="gene ID" value="NBR_0000242501"/>
</dbReference>
<protein>
    <submittedName>
        <fullName evidence="3">Cullin domain-containing protein</fullName>
    </submittedName>
</protein>
<evidence type="ECO:0000313" key="1">
    <source>
        <dbReference type="EMBL" id="VDL66015.1"/>
    </source>
</evidence>
<sequence>MAVMVDAEWVVAEKMLPEFDYSVVECIHELLFNRTFLNQIDHPLDTEYYNNMVNVRSS</sequence>
<organism evidence="3">
    <name type="scientific">Nippostrongylus brasiliensis</name>
    <name type="common">Rat hookworm</name>
    <dbReference type="NCBI Taxonomy" id="27835"/>
    <lineage>
        <taxon>Eukaryota</taxon>
        <taxon>Metazoa</taxon>
        <taxon>Ecdysozoa</taxon>
        <taxon>Nematoda</taxon>
        <taxon>Chromadorea</taxon>
        <taxon>Rhabditida</taxon>
        <taxon>Rhabditina</taxon>
        <taxon>Rhabditomorpha</taxon>
        <taxon>Strongyloidea</taxon>
        <taxon>Heligmosomidae</taxon>
        <taxon>Nippostrongylus</taxon>
    </lineage>
</organism>
<gene>
    <name evidence="1" type="ORF">NBR_LOCUS2426</name>
</gene>
<dbReference type="PANTHER" id="PTHR46671">
    <property type="entry name" value="PROTEIN CBG11221"/>
    <property type="match status" value="1"/>
</dbReference>
<evidence type="ECO:0000313" key="2">
    <source>
        <dbReference type="Proteomes" id="UP000271162"/>
    </source>
</evidence>
<keyword evidence="2" id="KW-1185">Reference proteome</keyword>
<reference evidence="1 2" key="2">
    <citation type="submission" date="2018-11" db="EMBL/GenBank/DDBJ databases">
        <authorList>
            <consortium name="Pathogen Informatics"/>
        </authorList>
    </citation>
    <scope>NUCLEOTIDE SEQUENCE [LARGE SCALE GENOMIC DNA]</scope>
</reference>
<reference evidence="3" key="1">
    <citation type="submission" date="2017-02" db="UniProtKB">
        <authorList>
            <consortium name="WormBaseParasite"/>
        </authorList>
    </citation>
    <scope>IDENTIFICATION</scope>
</reference>